<dbReference type="Proteomes" id="UP000218334">
    <property type="component" value="Unassembled WGS sequence"/>
</dbReference>
<accession>A0A2H3B0W2</accession>
<gene>
    <name evidence="2" type="ORF">ARMSODRAFT_838922</name>
</gene>
<proteinExistence type="predicted"/>
<feature type="non-terminal residue" evidence="2">
    <location>
        <position position="1"/>
    </location>
</feature>
<keyword evidence="3" id="KW-1185">Reference proteome</keyword>
<evidence type="ECO:0000313" key="3">
    <source>
        <dbReference type="Proteomes" id="UP000218334"/>
    </source>
</evidence>
<feature type="non-terminal residue" evidence="2">
    <location>
        <position position="111"/>
    </location>
</feature>
<keyword evidence="1" id="KW-0812">Transmembrane</keyword>
<sequence>IWRCWIVWAHDWRVVILPFFFVIGEIGMRLYQCHPPISVLVHQFLVSSDDETQVNWAVATMAATLGTNILCTALIVTRIIYVARGHRGIMGGIRTYRGVLEILVESAALYS</sequence>
<feature type="transmembrane region" description="Helical" evidence="1">
    <location>
        <begin position="12"/>
        <end position="31"/>
    </location>
</feature>
<dbReference type="EMBL" id="KZ293459">
    <property type="protein sequence ID" value="PBK63360.1"/>
    <property type="molecule type" value="Genomic_DNA"/>
</dbReference>
<protein>
    <submittedName>
        <fullName evidence="2">Uncharacterized protein</fullName>
    </submittedName>
</protein>
<evidence type="ECO:0000256" key="1">
    <source>
        <dbReference type="SAM" id="Phobius"/>
    </source>
</evidence>
<reference evidence="3" key="1">
    <citation type="journal article" date="2017" name="Nat. Ecol. Evol.">
        <title>Genome expansion and lineage-specific genetic innovations in the forest pathogenic fungi Armillaria.</title>
        <authorList>
            <person name="Sipos G."/>
            <person name="Prasanna A.N."/>
            <person name="Walter M.C."/>
            <person name="O'Connor E."/>
            <person name="Balint B."/>
            <person name="Krizsan K."/>
            <person name="Kiss B."/>
            <person name="Hess J."/>
            <person name="Varga T."/>
            <person name="Slot J."/>
            <person name="Riley R."/>
            <person name="Boka B."/>
            <person name="Rigling D."/>
            <person name="Barry K."/>
            <person name="Lee J."/>
            <person name="Mihaltcheva S."/>
            <person name="LaButti K."/>
            <person name="Lipzen A."/>
            <person name="Waldron R."/>
            <person name="Moloney N.M."/>
            <person name="Sperisen C."/>
            <person name="Kredics L."/>
            <person name="Vagvoelgyi C."/>
            <person name="Patrignani A."/>
            <person name="Fitzpatrick D."/>
            <person name="Nagy I."/>
            <person name="Doyle S."/>
            <person name="Anderson J.B."/>
            <person name="Grigoriev I.V."/>
            <person name="Gueldener U."/>
            <person name="Muensterkoetter M."/>
            <person name="Nagy L.G."/>
        </authorList>
    </citation>
    <scope>NUCLEOTIDE SEQUENCE [LARGE SCALE GENOMIC DNA]</scope>
    <source>
        <strain evidence="3">28-4</strain>
    </source>
</reference>
<keyword evidence="1" id="KW-1133">Transmembrane helix</keyword>
<feature type="transmembrane region" description="Helical" evidence="1">
    <location>
        <begin position="56"/>
        <end position="81"/>
    </location>
</feature>
<dbReference type="AlphaFoldDB" id="A0A2H3B0W2"/>
<organism evidence="2 3">
    <name type="scientific">Armillaria solidipes</name>
    <dbReference type="NCBI Taxonomy" id="1076256"/>
    <lineage>
        <taxon>Eukaryota</taxon>
        <taxon>Fungi</taxon>
        <taxon>Dikarya</taxon>
        <taxon>Basidiomycota</taxon>
        <taxon>Agaricomycotina</taxon>
        <taxon>Agaricomycetes</taxon>
        <taxon>Agaricomycetidae</taxon>
        <taxon>Agaricales</taxon>
        <taxon>Marasmiineae</taxon>
        <taxon>Physalacriaceae</taxon>
        <taxon>Armillaria</taxon>
    </lineage>
</organism>
<keyword evidence="1" id="KW-0472">Membrane</keyword>
<evidence type="ECO:0000313" key="2">
    <source>
        <dbReference type="EMBL" id="PBK63360.1"/>
    </source>
</evidence>
<name>A0A2H3B0W2_9AGAR</name>